<dbReference type="Pfam" id="PF13692">
    <property type="entry name" value="Glyco_trans_1_4"/>
    <property type="match status" value="1"/>
</dbReference>
<sequence length="379" mass="43738">MSILINLYNQIAAGPKNISLNLIREILNSEKWNFNCLIIVPNIDEYSALKQSHRIKLLKLPIFNNVFLKISFRIYLEIILIPYLCSKCKIKKILAFGNFLFSPVRVKKIVLLHHPYIVDDLIFSRLSLADKIIETLKRIAFRASLHNVHNAIVQSGYMHSLAIRKWSDQQHKFQIIPNPISAKLNKVFIEPIDQLIANRLESMNKSVNLLYVSRFYPHKNHQFLLELSRHLNKIGIMHTITVTVNPEISEAKLFIGELSDSNVSIINVGELEQEKLIEHYKKAGLFLFSSRSETFGNPLIEAMRFALPIVVPSLGYAHSIVGESGTYYQEDSVLACAQKIVGLSKNKQHYRQKSLESFNQFKSYPDIEEWLNQYLAMMR</sequence>
<dbReference type="GO" id="GO:0016757">
    <property type="term" value="F:glycosyltransferase activity"/>
    <property type="evidence" value="ECO:0007669"/>
    <property type="project" value="TreeGrafter"/>
</dbReference>
<protein>
    <submittedName>
        <fullName evidence="2">Glycosyltransferase involved in cell wall biosynthesis</fullName>
    </submittedName>
</protein>
<comment type="caution">
    <text evidence="2">The sequence shown here is derived from an EMBL/GenBank/DDBJ whole genome shotgun (WGS) entry which is preliminary data.</text>
</comment>
<dbReference type="SUPFAM" id="SSF53756">
    <property type="entry name" value="UDP-Glycosyltransferase/glycogen phosphorylase"/>
    <property type="match status" value="1"/>
</dbReference>
<evidence type="ECO:0000313" key="3">
    <source>
        <dbReference type="Proteomes" id="UP000535937"/>
    </source>
</evidence>
<proteinExistence type="predicted"/>
<evidence type="ECO:0000256" key="1">
    <source>
        <dbReference type="ARBA" id="ARBA00022679"/>
    </source>
</evidence>
<gene>
    <name evidence="2" type="ORF">FHS09_004034</name>
</gene>
<evidence type="ECO:0000313" key="2">
    <source>
        <dbReference type="EMBL" id="MBB3063181.1"/>
    </source>
</evidence>
<keyword evidence="1 2" id="KW-0808">Transferase</keyword>
<dbReference type="Proteomes" id="UP000535937">
    <property type="component" value="Unassembled WGS sequence"/>
</dbReference>
<dbReference type="RefSeq" id="WP_183463126.1">
    <property type="nucleotide sequence ID" value="NZ_JACHWZ010000026.1"/>
</dbReference>
<dbReference type="PANTHER" id="PTHR46401">
    <property type="entry name" value="GLYCOSYLTRANSFERASE WBBK-RELATED"/>
    <property type="match status" value="1"/>
</dbReference>
<name>A0A7W4WFC5_9GAMM</name>
<dbReference type="AlphaFoldDB" id="A0A7W4WFC5"/>
<accession>A0A7W4WFC5</accession>
<dbReference type="PANTHER" id="PTHR46401:SF2">
    <property type="entry name" value="GLYCOSYLTRANSFERASE WBBK-RELATED"/>
    <property type="match status" value="1"/>
</dbReference>
<dbReference type="GO" id="GO:0009103">
    <property type="term" value="P:lipopolysaccharide biosynthetic process"/>
    <property type="evidence" value="ECO:0007669"/>
    <property type="project" value="TreeGrafter"/>
</dbReference>
<dbReference type="EMBL" id="JACHWZ010000026">
    <property type="protein sequence ID" value="MBB3063181.1"/>
    <property type="molecule type" value="Genomic_DNA"/>
</dbReference>
<dbReference type="Gene3D" id="3.40.50.2000">
    <property type="entry name" value="Glycogen Phosphorylase B"/>
    <property type="match status" value="1"/>
</dbReference>
<keyword evidence="3" id="KW-1185">Reference proteome</keyword>
<reference evidence="2 3" key="1">
    <citation type="submission" date="2020-08" db="EMBL/GenBank/DDBJ databases">
        <title>Genomic Encyclopedia of Type Strains, Phase III (KMG-III): the genomes of soil and plant-associated and newly described type strains.</title>
        <authorList>
            <person name="Whitman W."/>
        </authorList>
    </citation>
    <scope>NUCLEOTIDE SEQUENCE [LARGE SCALE GENOMIC DNA]</scope>
    <source>
        <strain evidence="2 3">CECT 8799</strain>
    </source>
</reference>
<organism evidence="2 3">
    <name type="scientific">Microbulbifer rhizosphaerae</name>
    <dbReference type="NCBI Taxonomy" id="1562603"/>
    <lineage>
        <taxon>Bacteria</taxon>
        <taxon>Pseudomonadati</taxon>
        <taxon>Pseudomonadota</taxon>
        <taxon>Gammaproteobacteria</taxon>
        <taxon>Cellvibrionales</taxon>
        <taxon>Microbulbiferaceae</taxon>
        <taxon>Microbulbifer</taxon>
    </lineage>
</organism>